<dbReference type="RefSeq" id="WP_045072086.1">
    <property type="nucleotide sequence ID" value="NZ_JZTD01000013.1"/>
</dbReference>
<reference evidence="2 3" key="1">
    <citation type="submission" date="2018-01" db="EMBL/GenBank/DDBJ databases">
        <title>Whole genome sequencing of Histamine producing bacteria.</title>
        <authorList>
            <person name="Butler K."/>
        </authorList>
    </citation>
    <scope>NUCLEOTIDE SEQUENCE [LARGE SCALE GENOMIC DNA]</scope>
    <source>
        <strain evidence="2 3">A1-4</strain>
    </source>
</reference>
<name>A0AAX0YWY8_9GAMM</name>
<evidence type="ECO:0000313" key="3">
    <source>
        <dbReference type="Proteomes" id="UP000240728"/>
    </source>
</evidence>
<dbReference type="Proteomes" id="UP000240728">
    <property type="component" value="Unassembled WGS sequence"/>
</dbReference>
<keyword evidence="3" id="KW-1185">Reference proteome</keyword>
<dbReference type="Pfam" id="PF10671">
    <property type="entry name" value="TcpQ"/>
    <property type="match status" value="1"/>
</dbReference>
<proteinExistence type="predicted"/>
<comment type="caution">
    <text evidence="2">The sequence shown here is derived from an EMBL/GenBank/DDBJ whole genome shotgun (WGS) entry which is preliminary data.</text>
</comment>
<feature type="domain" description="Toxin co-regulated pilus biosynthesis protein Q C-terminal" evidence="1">
    <location>
        <begin position="92"/>
        <end position="165"/>
    </location>
</feature>
<sequence length="169" mass="19008">MNNESKGEAHIRKRSNLTTDTKSKSISLVVKDVNKNKEKPYSVLNNDSKVVGKIQKNSNTTLVKKVVKSKSIVENDISKKRVVKNSIKIIASPGESLKDTLAKTLSKSKYKLIWNSGYDVIFENYTEYKGDNAIDVVKKIASDIQSMGLDIHFNVYVKNNIILVFSVRN</sequence>
<evidence type="ECO:0000259" key="1">
    <source>
        <dbReference type="Pfam" id="PF10671"/>
    </source>
</evidence>
<gene>
    <name evidence="2" type="ORF">C0W53_09565</name>
</gene>
<evidence type="ECO:0000313" key="2">
    <source>
        <dbReference type="EMBL" id="PSX45525.1"/>
    </source>
</evidence>
<dbReference type="EMBL" id="PYOZ01000004">
    <property type="protein sequence ID" value="PSX45525.1"/>
    <property type="molecule type" value="Genomic_DNA"/>
</dbReference>
<dbReference type="InterPro" id="IPR018927">
    <property type="entry name" value="Pilus_synth_Q_C"/>
</dbReference>
<protein>
    <recommendedName>
        <fullName evidence="1">Toxin co-regulated pilus biosynthesis protein Q C-terminal domain-containing protein</fullName>
    </recommendedName>
</protein>
<organism evidence="2 3">
    <name type="scientific">Photobacterium kishitanii</name>
    <dbReference type="NCBI Taxonomy" id="318456"/>
    <lineage>
        <taxon>Bacteria</taxon>
        <taxon>Pseudomonadati</taxon>
        <taxon>Pseudomonadota</taxon>
        <taxon>Gammaproteobacteria</taxon>
        <taxon>Vibrionales</taxon>
        <taxon>Vibrionaceae</taxon>
        <taxon>Photobacterium</taxon>
    </lineage>
</organism>
<accession>A0AAX0YWY8</accession>
<dbReference type="AlphaFoldDB" id="A0AAX0YWY8"/>